<evidence type="ECO:0000256" key="2">
    <source>
        <dbReference type="ARBA" id="ARBA00023242"/>
    </source>
</evidence>
<gene>
    <name evidence="5" type="ORF">CONPUDRAFT_100272</name>
</gene>
<feature type="region of interest" description="Disordered" evidence="3">
    <location>
        <begin position="1"/>
        <end position="20"/>
    </location>
</feature>
<dbReference type="GO" id="GO:0008270">
    <property type="term" value="F:zinc ion binding"/>
    <property type="evidence" value="ECO:0007669"/>
    <property type="project" value="InterPro"/>
</dbReference>
<keyword evidence="6" id="KW-1185">Reference proteome</keyword>
<dbReference type="PROSITE" id="PS00463">
    <property type="entry name" value="ZN2_CY6_FUNGAL_1"/>
    <property type="match status" value="1"/>
</dbReference>
<evidence type="ECO:0000256" key="1">
    <source>
        <dbReference type="ARBA" id="ARBA00004123"/>
    </source>
</evidence>
<proteinExistence type="predicted"/>
<dbReference type="PROSITE" id="PS50048">
    <property type="entry name" value="ZN2_CY6_FUNGAL_2"/>
    <property type="match status" value="1"/>
</dbReference>
<organism evidence="5 6">
    <name type="scientific">Coniophora puteana (strain RWD-64-598)</name>
    <name type="common">Brown rot fungus</name>
    <dbReference type="NCBI Taxonomy" id="741705"/>
    <lineage>
        <taxon>Eukaryota</taxon>
        <taxon>Fungi</taxon>
        <taxon>Dikarya</taxon>
        <taxon>Basidiomycota</taxon>
        <taxon>Agaricomycotina</taxon>
        <taxon>Agaricomycetes</taxon>
        <taxon>Agaricomycetidae</taxon>
        <taxon>Boletales</taxon>
        <taxon>Coniophorineae</taxon>
        <taxon>Coniophoraceae</taxon>
        <taxon>Coniophora</taxon>
    </lineage>
</organism>
<sequence>MPPAPKSPQRKPGAPKAKGAVRAKSGCYTCRIRRKKCDEQPNPDGQCQTCVRLRLQCLGFGAKRPEWLRENRSVIDLREKIKAFLAAQGMIKGHSGASARGSEQEQAILTLSPYDHPFPSSSTSPRTPTLSVSSDDRHHTSSYHGLRAYPSQDRLPPMDTLRGESPQYPHQDVMLPSYPTQHITSSDSSLDPPWSSSSISATSTRLVPSTNFPSRALTSALSPSYTYHLEDEDVAYDSDVIAPIFTMMPVSDNWGLSSKQHNTLKHYMDHVLRIQYLHADQSLNETVWRLLTSCSAARDAACLLSNLHRTTMRMGISEANDEDREAYNRMLGLVTRQRPLQPGEALACLCIVSYFLFCGGRGKWEAFLNAVCDFSRLILSDDRYHGPAHVLQKCDRELRFIIKTSMWFDVLASVTLVRTPQLMDVYRSVFSLRSTDHFNGEPTAPPEELSMMSVMGCENYVVRALAETADLAWWKDWHKTEGSLSIPQLASRGQQIEEMLEGPRLAQSYPAASCDNIELNLVRQFTSEVFRASAQVFLHSVISGDYPQCPEIQAGIAQTIAALKAVPEGSHTSRAVVRSVVFSISICGCLTDDPNHRAFFEERLHQQNTPVGNCNQVLQLMKKVWSKRARGEPVDWRQVMRESEMLLV</sequence>
<dbReference type="InterPro" id="IPR021858">
    <property type="entry name" value="Fun_TF"/>
</dbReference>
<feature type="compositionally biased region" description="Low complexity" evidence="3">
    <location>
        <begin position="119"/>
        <end position="133"/>
    </location>
</feature>
<dbReference type="CDD" id="cd00067">
    <property type="entry name" value="GAL4"/>
    <property type="match status" value="1"/>
</dbReference>
<evidence type="ECO:0000313" key="5">
    <source>
        <dbReference type="EMBL" id="EIW84310.1"/>
    </source>
</evidence>
<comment type="caution">
    <text evidence="5">The sequence shown here is derived from an EMBL/GenBank/DDBJ whole genome shotgun (WGS) entry which is preliminary data.</text>
</comment>
<evidence type="ECO:0000256" key="3">
    <source>
        <dbReference type="SAM" id="MobiDB-lite"/>
    </source>
</evidence>
<dbReference type="InterPro" id="IPR001138">
    <property type="entry name" value="Zn2Cys6_DnaBD"/>
</dbReference>
<accession>A0A5M3MYU8</accession>
<evidence type="ECO:0000259" key="4">
    <source>
        <dbReference type="PROSITE" id="PS50048"/>
    </source>
</evidence>
<dbReference type="InterPro" id="IPR036864">
    <property type="entry name" value="Zn2-C6_fun-type_DNA-bd_sf"/>
</dbReference>
<dbReference type="PANTHER" id="PTHR37534:SF46">
    <property type="entry name" value="ZN(II)2CYS6 TRANSCRIPTION FACTOR (EUROFUNG)"/>
    <property type="match status" value="1"/>
</dbReference>
<dbReference type="Pfam" id="PF11951">
    <property type="entry name" value="Fungal_trans_2"/>
    <property type="match status" value="1"/>
</dbReference>
<reference evidence="6" key="1">
    <citation type="journal article" date="2012" name="Science">
        <title>The Paleozoic origin of enzymatic lignin decomposition reconstructed from 31 fungal genomes.</title>
        <authorList>
            <person name="Floudas D."/>
            <person name="Binder M."/>
            <person name="Riley R."/>
            <person name="Barry K."/>
            <person name="Blanchette R.A."/>
            <person name="Henrissat B."/>
            <person name="Martinez A.T."/>
            <person name="Otillar R."/>
            <person name="Spatafora J.W."/>
            <person name="Yadav J.S."/>
            <person name="Aerts A."/>
            <person name="Benoit I."/>
            <person name="Boyd A."/>
            <person name="Carlson A."/>
            <person name="Copeland A."/>
            <person name="Coutinho P.M."/>
            <person name="de Vries R.P."/>
            <person name="Ferreira P."/>
            <person name="Findley K."/>
            <person name="Foster B."/>
            <person name="Gaskell J."/>
            <person name="Glotzer D."/>
            <person name="Gorecki P."/>
            <person name="Heitman J."/>
            <person name="Hesse C."/>
            <person name="Hori C."/>
            <person name="Igarashi K."/>
            <person name="Jurgens J.A."/>
            <person name="Kallen N."/>
            <person name="Kersten P."/>
            <person name="Kohler A."/>
            <person name="Kuees U."/>
            <person name="Kumar T.K.A."/>
            <person name="Kuo A."/>
            <person name="LaButti K."/>
            <person name="Larrondo L.F."/>
            <person name="Lindquist E."/>
            <person name="Ling A."/>
            <person name="Lombard V."/>
            <person name="Lucas S."/>
            <person name="Lundell T."/>
            <person name="Martin R."/>
            <person name="McLaughlin D.J."/>
            <person name="Morgenstern I."/>
            <person name="Morin E."/>
            <person name="Murat C."/>
            <person name="Nagy L.G."/>
            <person name="Nolan M."/>
            <person name="Ohm R.A."/>
            <person name="Patyshakuliyeva A."/>
            <person name="Rokas A."/>
            <person name="Ruiz-Duenas F.J."/>
            <person name="Sabat G."/>
            <person name="Salamov A."/>
            <person name="Samejima M."/>
            <person name="Schmutz J."/>
            <person name="Slot J.C."/>
            <person name="St John F."/>
            <person name="Stenlid J."/>
            <person name="Sun H."/>
            <person name="Sun S."/>
            <person name="Syed K."/>
            <person name="Tsang A."/>
            <person name="Wiebenga A."/>
            <person name="Young D."/>
            <person name="Pisabarro A."/>
            <person name="Eastwood D.C."/>
            <person name="Martin F."/>
            <person name="Cullen D."/>
            <person name="Grigoriev I.V."/>
            <person name="Hibbett D.S."/>
        </authorList>
    </citation>
    <scope>NUCLEOTIDE SEQUENCE [LARGE SCALE GENOMIC DNA]</scope>
    <source>
        <strain evidence="6">RWD-64-598 SS2</strain>
    </source>
</reference>
<dbReference type="OMA" id="DWMRENN"/>
<feature type="domain" description="Zn(2)-C6 fungal-type" evidence="4">
    <location>
        <begin position="26"/>
        <end position="57"/>
    </location>
</feature>
<dbReference type="GeneID" id="19198220"/>
<dbReference type="KEGG" id="cput:CONPUDRAFT_100272"/>
<evidence type="ECO:0000313" key="6">
    <source>
        <dbReference type="Proteomes" id="UP000053558"/>
    </source>
</evidence>
<dbReference type="PANTHER" id="PTHR37534">
    <property type="entry name" value="TRANSCRIPTIONAL ACTIVATOR PROTEIN UGA3"/>
    <property type="match status" value="1"/>
</dbReference>
<protein>
    <recommendedName>
        <fullName evidence="4">Zn(2)-C6 fungal-type domain-containing protein</fullName>
    </recommendedName>
</protein>
<dbReference type="EMBL" id="JH711575">
    <property type="protein sequence ID" value="EIW84310.1"/>
    <property type="molecule type" value="Genomic_DNA"/>
</dbReference>
<comment type="subcellular location">
    <subcellularLocation>
        <location evidence="1">Nucleus</location>
    </subcellularLocation>
</comment>
<keyword evidence="2" id="KW-0539">Nucleus</keyword>
<dbReference type="GO" id="GO:0005634">
    <property type="term" value="C:nucleus"/>
    <property type="evidence" value="ECO:0007669"/>
    <property type="project" value="UniProtKB-SubCell"/>
</dbReference>
<name>A0A5M3MYU8_CONPW</name>
<dbReference type="SUPFAM" id="SSF57701">
    <property type="entry name" value="Zn2/Cys6 DNA-binding domain"/>
    <property type="match status" value="1"/>
</dbReference>
<dbReference type="GO" id="GO:0000981">
    <property type="term" value="F:DNA-binding transcription factor activity, RNA polymerase II-specific"/>
    <property type="evidence" value="ECO:0007669"/>
    <property type="project" value="InterPro"/>
</dbReference>
<dbReference type="SMART" id="SM00066">
    <property type="entry name" value="GAL4"/>
    <property type="match status" value="1"/>
</dbReference>
<dbReference type="Proteomes" id="UP000053558">
    <property type="component" value="Unassembled WGS sequence"/>
</dbReference>
<feature type="region of interest" description="Disordered" evidence="3">
    <location>
        <begin position="112"/>
        <end position="173"/>
    </location>
</feature>
<dbReference type="RefSeq" id="XP_007766042.1">
    <property type="nucleotide sequence ID" value="XM_007767852.1"/>
</dbReference>
<dbReference type="Gene3D" id="4.10.240.10">
    <property type="entry name" value="Zn(2)-C6 fungal-type DNA-binding domain"/>
    <property type="match status" value="1"/>
</dbReference>
<dbReference type="AlphaFoldDB" id="A0A5M3MYU8"/>
<dbReference type="Pfam" id="PF00172">
    <property type="entry name" value="Zn_clus"/>
    <property type="match status" value="1"/>
</dbReference>
<dbReference type="OrthoDB" id="5419315at2759"/>